<reference evidence="2" key="1">
    <citation type="submission" date="2023-07" db="EMBL/GenBank/DDBJ databases">
        <title>Sorghum-associated microbial communities from plants grown in Nebraska, USA.</title>
        <authorList>
            <person name="Schachtman D."/>
        </authorList>
    </citation>
    <scope>NUCLEOTIDE SEQUENCE</scope>
    <source>
        <strain evidence="2">BE330</strain>
    </source>
</reference>
<name>A0AAE3XEQ6_9DEIO</name>
<dbReference type="RefSeq" id="WP_309869722.1">
    <property type="nucleotide sequence ID" value="NZ_JAVDQK010000010.1"/>
</dbReference>
<feature type="compositionally biased region" description="Low complexity" evidence="1">
    <location>
        <begin position="133"/>
        <end position="145"/>
    </location>
</feature>
<gene>
    <name evidence="2" type="ORF">J2Y00_003673</name>
</gene>
<organism evidence="2 3">
    <name type="scientific">Deinococcus soli</name>
    <name type="common">ex Cha et al. 2016</name>
    <dbReference type="NCBI Taxonomy" id="1309411"/>
    <lineage>
        <taxon>Bacteria</taxon>
        <taxon>Thermotogati</taxon>
        <taxon>Deinococcota</taxon>
        <taxon>Deinococci</taxon>
        <taxon>Deinococcales</taxon>
        <taxon>Deinococcaceae</taxon>
        <taxon>Deinococcus</taxon>
    </lineage>
</organism>
<comment type="caution">
    <text evidence="2">The sequence shown here is derived from an EMBL/GenBank/DDBJ whole genome shotgun (WGS) entry which is preliminary data.</text>
</comment>
<accession>A0AAE3XEQ6</accession>
<protein>
    <submittedName>
        <fullName evidence="2">Uncharacterized protein</fullName>
    </submittedName>
</protein>
<dbReference type="Proteomes" id="UP001185331">
    <property type="component" value="Unassembled WGS sequence"/>
</dbReference>
<evidence type="ECO:0000313" key="2">
    <source>
        <dbReference type="EMBL" id="MDR6220062.1"/>
    </source>
</evidence>
<evidence type="ECO:0000256" key="1">
    <source>
        <dbReference type="SAM" id="MobiDB-lite"/>
    </source>
</evidence>
<proteinExistence type="predicted"/>
<feature type="region of interest" description="Disordered" evidence="1">
    <location>
        <begin position="123"/>
        <end position="145"/>
    </location>
</feature>
<dbReference type="AlphaFoldDB" id="A0AAE3XEQ6"/>
<sequence length="145" mass="15521">MDTPPVTEPHFPSRLILLADNDACCARLQTGKDTYVTGHGPTIQAALTHLAAKQPVLLPSAPGLDVPLKPGHHLTVELRVQQPDFDFVFAAWWTTPQGRALHRPVLAATAPQAMADLLAAHPDPAAIRPTQSRPGGTRTPGPTRK</sequence>
<evidence type="ECO:0000313" key="3">
    <source>
        <dbReference type="Proteomes" id="UP001185331"/>
    </source>
</evidence>
<dbReference type="EMBL" id="JAVDQK010000010">
    <property type="protein sequence ID" value="MDR6220062.1"/>
    <property type="molecule type" value="Genomic_DNA"/>
</dbReference>